<evidence type="ECO:0000313" key="1">
    <source>
        <dbReference type="EMBL" id="GAA5034058.1"/>
    </source>
</evidence>
<evidence type="ECO:0000313" key="2">
    <source>
        <dbReference type="Proteomes" id="UP001500427"/>
    </source>
</evidence>
<dbReference type="Pfam" id="PF04402">
    <property type="entry name" value="SIMPL"/>
    <property type="match status" value="1"/>
</dbReference>
<dbReference type="InterPro" id="IPR007497">
    <property type="entry name" value="SIMPL/DUF541"/>
</dbReference>
<organism evidence="1 2">
    <name type="scientific">Terrabacter aeriphilus</name>
    <dbReference type="NCBI Taxonomy" id="515662"/>
    <lineage>
        <taxon>Bacteria</taxon>
        <taxon>Bacillati</taxon>
        <taxon>Actinomycetota</taxon>
        <taxon>Actinomycetes</taxon>
        <taxon>Micrococcales</taxon>
        <taxon>Intrasporangiaceae</taxon>
        <taxon>Terrabacter</taxon>
    </lineage>
</organism>
<dbReference type="PANTHER" id="PTHR34387">
    <property type="entry name" value="SLR1258 PROTEIN"/>
    <property type="match status" value="1"/>
</dbReference>
<sequence>MGKRTVTVTGRGRAAVSPDVVRLDLRVGHDAPDVAAALAGAAEGVTRVVAVVREQGVADPDLRTLDASVGQRWDNTGVAVGFTAQQRLAVTVRRLDAVGEVLAAAAGAVGNALLVDAVRLDVADRSAALRSARDAAFADATDRARQYAGLSGTRLGAVLGVAEPGTTPVGSFKAVAAAASGRDMAMAMPVEGGDLDVDAEITVTWELAAEGSAGSVPE</sequence>
<dbReference type="Proteomes" id="UP001500427">
    <property type="component" value="Unassembled WGS sequence"/>
</dbReference>
<comment type="caution">
    <text evidence="1">The sequence shown here is derived from an EMBL/GenBank/DDBJ whole genome shotgun (WGS) entry which is preliminary data.</text>
</comment>
<dbReference type="RefSeq" id="WP_345508751.1">
    <property type="nucleotide sequence ID" value="NZ_BAABIW010000024.1"/>
</dbReference>
<name>A0ABP9JKJ7_9MICO</name>
<dbReference type="PANTHER" id="PTHR34387:SF1">
    <property type="entry name" value="PERIPLASMIC IMMUNOGENIC PROTEIN"/>
    <property type="match status" value="1"/>
</dbReference>
<reference evidence="2" key="1">
    <citation type="journal article" date="2019" name="Int. J. Syst. Evol. Microbiol.">
        <title>The Global Catalogue of Microorganisms (GCM) 10K type strain sequencing project: providing services to taxonomists for standard genome sequencing and annotation.</title>
        <authorList>
            <consortium name="The Broad Institute Genomics Platform"/>
            <consortium name="The Broad Institute Genome Sequencing Center for Infectious Disease"/>
            <person name="Wu L."/>
            <person name="Ma J."/>
        </authorList>
    </citation>
    <scope>NUCLEOTIDE SEQUENCE [LARGE SCALE GENOMIC DNA]</scope>
    <source>
        <strain evidence="2">JCM 17687</strain>
    </source>
</reference>
<dbReference type="Gene3D" id="3.30.110.170">
    <property type="entry name" value="Protein of unknown function (DUF541), domain 1"/>
    <property type="match status" value="1"/>
</dbReference>
<proteinExistence type="predicted"/>
<keyword evidence="2" id="KW-1185">Reference proteome</keyword>
<gene>
    <name evidence="1" type="ORF">GCM10023258_34460</name>
</gene>
<protein>
    <recommendedName>
        <fullName evidence="3">DUF541 domain-containing protein</fullName>
    </recommendedName>
</protein>
<evidence type="ECO:0008006" key="3">
    <source>
        <dbReference type="Google" id="ProtNLM"/>
    </source>
</evidence>
<accession>A0ABP9JKJ7</accession>
<dbReference type="InterPro" id="IPR052022">
    <property type="entry name" value="26kDa_periplasmic_antigen"/>
</dbReference>
<dbReference type="EMBL" id="BAABIW010000024">
    <property type="protein sequence ID" value="GAA5034058.1"/>
    <property type="molecule type" value="Genomic_DNA"/>
</dbReference>
<dbReference type="Gene3D" id="3.30.70.2970">
    <property type="entry name" value="Protein of unknown function (DUF541), domain 2"/>
    <property type="match status" value="1"/>
</dbReference>